<dbReference type="STRING" id="660470.Theba_0996"/>
<proteinExistence type="predicted"/>
<dbReference type="EMBL" id="CP003532">
    <property type="protein sequence ID" value="AFK06702.1"/>
    <property type="molecule type" value="Genomic_DNA"/>
</dbReference>
<protein>
    <submittedName>
        <fullName evidence="1">Uncharacterized protein</fullName>
    </submittedName>
</protein>
<organism evidence="1 2">
    <name type="scientific">Mesotoga prima MesG1.Ag.4.2</name>
    <dbReference type="NCBI Taxonomy" id="660470"/>
    <lineage>
        <taxon>Bacteria</taxon>
        <taxon>Thermotogati</taxon>
        <taxon>Thermotogota</taxon>
        <taxon>Thermotogae</taxon>
        <taxon>Kosmotogales</taxon>
        <taxon>Kosmotogaceae</taxon>
        <taxon>Mesotoga</taxon>
    </lineage>
</organism>
<sequence length="68" mass="7987">MDALERIEIRYGKVFDFLQSMYRLTNEERLTKRFSELSPGYAPVGKIDEWVKSSRANQRTGIILSIDF</sequence>
<gene>
    <name evidence="1" type="ORF">Theba_0996</name>
</gene>
<dbReference type="AlphaFoldDB" id="I2F449"/>
<keyword evidence="2" id="KW-1185">Reference proteome</keyword>
<dbReference type="KEGG" id="mpg:Theba_0996"/>
<reference evidence="1 2" key="1">
    <citation type="journal article" date="2012" name="Genome Biol. Evol.">
        <title>Genome Sequence of the Mesophilic Thermotogales Bacterium Mesotoga prima MesG1.Ag.4.2 Reveals the Largest Thermotogales Genome To Date.</title>
        <authorList>
            <person name="Zhaxybayeva O."/>
            <person name="Swithers K.S."/>
            <person name="Foght J."/>
            <person name="Green A.G."/>
            <person name="Bruce D."/>
            <person name="Detter C."/>
            <person name="Han S."/>
            <person name="Teshima H."/>
            <person name="Han J."/>
            <person name="Woyke T."/>
            <person name="Pitluck S."/>
            <person name="Nolan M."/>
            <person name="Ivanova N."/>
            <person name="Pati A."/>
            <person name="Land M.L."/>
            <person name="Dlutek M."/>
            <person name="Doolittle W.F."/>
            <person name="Noll K.M."/>
            <person name="Nesbo C.L."/>
        </authorList>
    </citation>
    <scope>NUCLEOTIDE SEQUENCE [LARGE SCALE GENOMIC DNA]</scope>
    <source>
        <strain evidence="2">mesG1.Ag.4.2</strain>
    </source>
</reference>
<accession>I2F449</accession>
<name>I2F449_9BACT</name>
<evidence type="ECO:0000313" key="2">
    <source>
        <dbReference type="Proteomes" id="UP000002881"/>
    </source>
</evidence>
<dbReference type="HOGENOM" id="CLU_2789086_0_0_0"/>
<dbReference type="Proteomes" id="UP000002881">
    <property type="component" value="Chromosome"/>
</dbReference>
<evidence type="ECO:0000313" key="1">
    <source>
        <dbReference type="EMBL" id="AFK06702.1"/>
    </source>
</evidence>